<dbReference type="Proteomes" id="UP001256827">
    <property type="component" value="Chromosome"/>
</dbReference>
<protein>
    <submittedName>
        <fullName evidence="1">DUF488 family protein</fullName>
    </submittedName>
</protein>
<gene>
    <name evidence="1" type="ORF">RGB73_15535</name>
</gene>
<dbReference type="Pfam" id="PF22752">
    <property type="entry name" value="DUF488-N3i"/>
    <property type="match status" value="1"/>
</dbReference>
<reference evidence="1 2" key="1">
    <citation type="submission" date="2023-09" db="EMBL/GenBank/DDBJ databases">
        <title>Complete Genome and Methylome dissection of Bacillus brevis NEB573 original source of BbsI restriction endonuclease.</title>
        <authorList>
            <person name="Fomenkov A."/>
            <person name="Roberts R.D."/>
        </authorList>
    </citation>
    <scope>NUCLEOTIDE SEQUENCE [LARGE SCALE GENOMIC DNA]</scope>
    <source>
        <strain evidence="1 2">NEB573</strain>
    </source>
</reference>
<name>A0ABY9SWF6_BREBE</name>
<organism evidence="1 2">
    <name type="scientific">Brevibacillus brevis</name>
    <name type="common">Bacillus brevis</name>
    <dbReference type="NCBI Taxonomy" id="1393"/>
    <lineage>
        <taxon>Bacteria</taxon>
        <taxon>Bacillati</taxon>
        <taxon>Bacillota</taxon>
        <taxon>Bacilli</taxon>
        <taxon>Bacillales</taxon>
        <taxon>Paenibacillaceae</taxon>
        <taxon>Brevibacillus</taxon>
    </lineage>
</organism>
<evidence type="ECO:0000313" key="2">
    <source>
        <dbReference type="Proteomes" id="UP001256827"/>
    </source>
</evidence>
<dbReference type="PANTHER" id="PTHR36849:SF1">
    <property type="entry name" value="CYTOPLASMIC PROTEIN"/>
    <property type="match status" value="1"/>
</dbReference>
<dbReference type="EMBL" id="CP134050">
    <property type="protein sequence ID" value="WNC12155.1"/>
    <property type="molecule type" value="Genomic_DNA"/>
</dbReference>
<evidence type="ECO:0000313" key="1">
    <source>
        <dbReference type="EMBL" id="WNC12155.1"/>
    </source>
</evidence>
<dbReference type="RefSeq" id="WP_310763425.1">
    <property type="nucleotide sequence ID" value="NZ_CP134050.1"/>
</dbReference>
<accession>A0ABY9SWF6</accession>
<sequence>MYTIHVKRVYDEPSHTDGKRVLVDRVWPRGISKERAKLTIWMKEVAPSAPLRVWFGHRPERFADFKARYLEELANEALQPSLAQLRDWAAADGITLLYAARDPHCNNAKVLQEYLESGFAPK</sequence>
<keyword evidence="2" id="KW-1185">Reference proteome</keyword>
<dbReference type="PANTHER" id="PTHR36849">
    <property type="entry name" value="CYTOPLASMIC PROTEIN-RELATED"/>
    <property type="match status" value="1"/>
</dbReference>
<proteinExistence type="predicted"/>
<dbReference type="InterPro" id="IPR052552">
    <property type="entry name" value="YeaO-like"/>
</dbReference>